<evidence type="ECO:0000313" key="11">
    <source>
        <dbReference type="Proteomes" id="UP000180254"/>
    </source>
</evidence>
<dbReference type="GO" id="GO:0008901">
    <property type="term" value="F:ferredoxin hydrogenase activity"/>
    <property type="evidence" value="ECO:0007669"/>
    <property type="project" value="InterPro"/>
</dbReference>
<dbReference type="FunFam" id="3.30.70.20:FF:000035">
    <property type="entry name" value="Iron hydrogenase 1"/>
    <property type="match status" value="1"/>
</dbReference>
<protein>
    <submittedName>
        <fullName evidence="10">NADP-reducing hydrogenase subunit HndC</fullName>
        <ecNumber evidence="10">1.12.1.3</ecNumber>
    </submittedName>
</protein>
<comment type="cofactor">
    <cofactor evidence="1">
        <name>[4Fe-4S] cluster</name>
        <dbReference type="ChEBI" id="CHEBI:49883"/>
    </cofactor>
</comment>
<dbReference type="Pfam" id="PF12838">
    <property type="entry name" value="Fer4_7"/>
    <property type="match status" value="1"/>
</dbReference>
<feature type="domain" description="2Fe-2S ferredoxin-type" evidence="7">
    <location>
        <begin position="1"/>
        <end position="78"/>
    </location>
</feature>
<dbReference type="PANTHER" id="PTHR11615">
    <property type="entry name" value="NITRATE, FORMATE, IRON DEHYDROGENASE"/>
    <property type="match status" value="1"/>
</dbReference>
<feature type="domain" description="4Fe-4S His(Cys)3-ligated-type" evidence="9">
    <location>
        <begin position="78"/>
        <end position="117"/>
    </location>
</feature>
<dbReference type="PROSITE" id="PS00641">
    <property type="entry name" value="COMPLEX1_75K_1"/>
    <property type="match status" value="1"/>
</dbReference>
<dbReference type="InterPro" id="IPR019574">
    <property type="entry name" value="NADH_UbQ_OxRdtase_Gsu_4Fe4S-bd"/>
</dbReference>
<dbReference type="InterPro" id="IPR017900">
    <property type="entry name" value="4Fe4S_Fe_S_CS"/>
</dbReference>
<dbReference type="GO" id="GO:0008137">
    <property type="term" value="F:NADH dehydrogenase (ubiquinone) activity"/>
    <property type="evidence" value="ECO:0007669"/>
    <property type="project" value="InterPro"/>
</dbReference>
<dbReference type="GO" id="GO:0050583">
    <property type="term" value="F:hydrogen dehydrogenase (NADP+) activity"/>
    <property type="evidence" value="ECO:0007669"/>
    <property type="project" value="UniProtKB-EC"/>
</dbReference>
<dbReference type="InterPro" id="IPR036991">
    <property type="entry name" value="Fe_hydrogenase_ssu_sf"/>
</dbReference>
<dbReference type="InterPro" id="IPR009016">
    <property type="entry name" value="Fe_hydrogenase"/>
</dbReference>
<dbReference type="SUPFAM" id="SSF54292">
    <property type="entry name" value="2Fe-2S ferredoxin-like"/>
    <property type="match status" value="1"/>
</dbReference>
<dbReference type="Gene3D" id="3.10.20.740">
    <property type="match status" value="1"/>
</dbReference>
<dbReference type="PROSITE" id="PS51839">
    <property type="entry name" value="4FE4S_HC3"/>
    <property type="match status" value="1"/>
</dbReference>
<dbReference type="Gene3D" id="4.10.260.20">
    <property type="entry name" value="Iron hydrogenase, small subunit"/>
    <property type="match status" value="1"/>
</dbReference>
<dbReference type="NCBIfam" id="NF040763">
    <property type="entry name" value="FeFe_hydrog_A6"/>
    <property type="match status" value="1"/>
</dbReference>
<dbReference type="SMART" id="SM00929">
    <property type="entry name" value="NADH-G_4Fe-4S_3"/>
    <property type="match status" value="1"/>
</dbReference>
<dbReference type="SUPFAM" id="SSF53920">
    <property type="entry name" value="Fe-only hydrogenase"/>
    <property type="match status" value="1"/>
</dbReference>
<dbReference type="AlphaFoldDB" id="A0A1S1VAT9"/>
<sequence length="585" mass="65152">MVNINIDKYSIEVPEGTTIMDAAKKCHISIPKLCYMEGLNEIGACRVCVVEIEGRERLVTSCNNVVEEGMVIYTNSPKVREARKVNVELILSQHDSNCATCVRSRNCLLQTISNDLGIIDLPYKKKLSKEKWTEGFPLVRDYEKCIKCMRCIQVCDKIQDLHIWDVAGTGSRTDVDVSGNIRIEESNCSLCGQCITHCPTGALRERDDIDQVMQALADPEKTVLVQIAPAVRTSWGEYFGLKREQATVKRLAAALRRVGFDYIFDTSFTADLTIMEEGSEFIKRLKNKENEKFPIFTSCCPGWIRFVKSQHPDMVKQLSTAKSPQQMFGAIAKTYYAKLLNIDPSKIFSVSIMPCVAKKYEAEVPAVNSAGSGRDVDVVLTTREVERLIRSENIQVEHLPEEELDTPFGIASGAAVIFGATGGVMEAALRSAYYLVTGKNPDPDAFKDVRGMDGWKESVFNIDGIEIKVAIASGLGNARKLIEAIRSGEVEYDFVEIMACPGGCAGGGGQPICEGQELACERSEVLYGLDKLNEIRFSHENPSIIKCYEDYLGEPLSEKSHELLHTDKSEWELNPKCCEKKVEKR</sequence>
<dbReference type="InterPro" id="IPR003149">
    <property type="entry name" value="Fe_hydrogenase_ssu"/>
</dbReference>
<accession>A0A1S1VAT9</accession>
<keyword evidence="6" id="KW-0411">Iron-sulfur</keyword>
<dbReference type="NCBIfam" id="TIGR02512">
    <property type="entry name" value="FeFe_hydrog_A"/>
    <property type="match status" value="1"/>
</dbReference>
<organism evidence="10 11">
    <name type="scientific">Andreesenia angusta</name>
    <dbReference type="NCBI Taxonomy" id="39480"/>
    <lineage>
        <taxon>Bacteria</taxon>
        <taxon>Bacillati</taxon>
        <taxon>Bacillota</taxon>
        <taxon>Tissierellia</taxon>
        <taxon>Tissierellales</taxon>
        <taxon>Gottschalkiaceae</taxon>
        <taxon>Andreesenia</taxon>
    </lineage>
</organism>
<dbReference type="RefSeq" id="WP_071060781.1">
    <property type="nucleotide sequence ID" value="NZ_MKIE01000001.1"/>
</dbReference>
<dbReference type="Pfam" id="PF02906">
    <property type="entry name" value="Fe_hyd_lg_C"/>
    <property type="match status" value="1"/>
</dbReference>
<dbReference type="PROSITE" id="PS51379">
    <property type="entry name" value="4FE4S_FER_2"/>
    <property type="match status" value="2"/>
</dbReference>
<keyword evidence="10" id="KW-0560">Oxidoreductase</keyword>
<dbReference type="Pfam" id="PF02256">
    <property type="entry name" value="Fe_hyd_SSU"/>
    <property type="match status" value="1"/>
</dbReference>
<proteinExistence type="predicted"/>
<dbReference type="Gene3D" id="3.40.950.10">
    <property type="entry name" value="Fe-only Hydrogenase (Larger Subunit), Chain L, domain 3"/>
    <property type="match status" value="1"/>
</dbReference>
<keyword evidence="5" id="KW-0408">Iron</keyword>
<dbReference type="CDD" id="cd00207">
    <property type="entry name" value="fer2"/>
    <property type="match status" value="1"/>
</dbReference>
<dbReference type="GO" id="GO:0016020">
    <property type="term" value="C:membrane"/>
    <property type="evidence" value="ECO:0007669"/>
    <property type="project" value="InterPro"/>
</dbReference>
<evidence type="ECO:0000259" key="8">
    <source>
        <dbReference type="PROSITE" id="PS51379"/>
    </source>
</evidence>
<dbReference type="PROSITE" id="PS00198">
    <property type="entry name" value="4FE4S_FER_1"/>
    <property type="match status" value="1"/>
</dbReference>
<keyword evidence="4" id="KW-0677">Repeat</keyword>
<reference evidence="10 11" key="1">
    <citation type="submission" date="2016-09" db="EMBL/GenBank/DDBJ databases">
        <title>Genome sequence of Eubacterium angustum.</title>
        <authorList>
            <person name="Poehlein A."/>
            <person name="Daniel R."/>
        </authorList>
    </citation>
    <scope>NUCLEOTIDE SEQUENCE [LARGE SCALE GENOMIC DNA]</scope>
    <source>
        <strain evidence="10 11">DSM 1989</strain>
    </source>
</reference>
<dbReference type="GO" id="GO:0051539">
    <property type="term" value="F:4 iron, 4 sulfur cluster binding"/>
    <property type="evidence" value="ECO:0007669"/>
    <property type="project" value="UniProtKB-KW"/>
</dbReference>
<evidence type="ECO:0000256" key="1">
    <source>
        <dbReference type="ARBA" id="ARBA00001966"/>
    </source>
</evidence>
<dbReference type="InterPro" id="IPR004108">
    <property type="entry name" value="Fe_hydrogenase_lsu_C"/>
</dbReference>
<evidence type="ECO:0000256" key="6">
    <source>
        <dbReference type="ARBA" id="ARBA00023014"/>
    </source>
</evidence>
<dbReference type="InterPro" id="IPR000283">
    <property type="entry name" value="NADH_UbQ_OxRdtase_75kDa_su_CS"/>
</dbReference>
<dbReference type="Pfam" id="PF10588">
    <property type="entry name" value="NADH-G_4Fe-4S_3"/>
    <property type="match status" value="1"/>
</dbReference>
<dbReference type="InterPro" id="IPR001041">
    <property type="entry name" value="2Fe-2S_ferredoxin-type"/>
</dbReference>
<dbReference type="Gene3D" id="3.30.70.20">
    <property type="match status" value="1"/>
</dbReference>
<dbReference type="SMART" id="SM00902">
    <property type="entry name" value="Fe_hyd_SSU"/>
    <property type="match status" value="1"/>
</dbReference>
<dbReference type="InterPro" id="IPR050340">
    <property type="entry name" value="Cytosolic_Fe-S_CAF"/>
</dbReference>
<dbReference type="STRING" id="39480.EUAN_02210"/>
<evidence type="ECO:0000256" key="2">
    <source>
        <dbReference type="ARBA" id="ARBA00022485"/>
    </source>
</evidence>
<keyword evidence="2" id="KW-0004">4Fe-4S</keyword>
<name>A0A1S1VAT9_9FIRM</name>
<evidence type="ECO:0000259" key="9">
    <source>
        <dbReference type="PROSITE" id="PS51839"/>
    </source>
</evidence>
<gene>
    <name evidence="10" type="primary">hndD_1</name>
    <name evidence="10" type="ORF">EUAN_02210</name>
</gene>
<dbReference type="InterPro" id="IPR049830">
    <property type="entry name" value="HndD"/>
</dbReference>
<evidence type="ECO:0000313" key="10">
    <source>
        <dbReference type="EMBL" id="OHW63357.1"/>
    </source>
</evidence>
<evidence type="ECO:0000256" key="3">
    <source>
        <dbReference type="ARBA" id="ARBA00022723"/>
    </source>
</evidence>
<dbReference type="Proteomes" id="UP000180254">
    <property type="component" value="Unassembled WGS sequence"/>
</dbReference>
<keyword evidence="11" id="KW-1185">Reference proteome</keyword>
<dbReference type="GO" id="GO:0042773">
    <property type="term" value="P:ATP synthesis coupled electron transport"/>
    <property type="evidence" value="ECO:0007669"/>
    <property type="project" value="InterPro"/>
</dbReference>
<dbReference type="OrthoDB" id="9803192at2"/>
<feature type="domain" description="4Fe-4S ferredoxin-type" evidence="8">
    <location>
        <begin position="135"/>
        <end position="166"/>
    </location>
</feature>
<dbReference type="Gene3D" id="3.40.50.1780">
    <property type="match status" value="1"/>
</dbReference>
<dbReference type="PROSITE" id="PS51085">
    <property type="entry name" value="2FE2S_FER_2"/>
    <property type="match status" value="1"/>
</dbReference>
<dbReference type="InterPro" id="IPR036010">
    <property type="entry name" value="2Fe-2S_ferredoxin-like_sf"/>
</dbReference>
<evidence type="ECO:0000256" key="4">
    <source>
        <dbReference type="ARBA" id="ARBA00022737"/>
    </source>
</evidence>
<comment type="caution">
    <text evidence="10">The sequence shown here is derived from an EMBL/GenBank/DDBJ whole genome shotgun (WGS) entry which is preliminary data.</text>
</comment>
<dbReference type="Pfam" id="PF13510">
    <property type="entry name" value="Fer2_4"/>
    <property type="match status" value="1"/>
</dbReference>
<evidence type="ECO:0000259" key="7">
    <source>
        <dbReference type="PROSITE" id="PS51085"/>
    </source>
</evidence>
<evidence type="ECO:0000256" key="5">
    <source>
        <dbReference type="ARBA" id="ARBA00023004"/>
    </source>
</evidence>
<dbReference type="InterPro" id="IPR017896">
    <property type="entry name" value="4Fe4S_Fe-S-bd"/>
</dbReference>
<dbReference type="InterPro" id="IPR013352">
    <property type="entry name" value="Fe_hydrogenase_subset"/>
</dbReference>
<dbReference type="SUPFAM" id="SSF54862">
    <property type="entry name" value="4Fe-4S ferredoxins"/>
    <property type="match status" value="1"/>
</dbReference>
<dbReference type="GO" id="GO:0005506">
    <property type="term" value="F:iron ion binding"/>
    <property type="evidence" value="ECO:0007669"/>
    <property type="project" value="InterPro"/>
</dbReference>
<feature type="domain" description="4Fe-4S ferredoxin-type" evidence="8">
    <location>
        <begin position="179"/>
        <end position="208"/>
    </location>
</feature>
<dbReference type="EC" id="1.12.1.3" evidence="10"/>
<keyword evidence="3" id="KW-0479">Metal-binding</keyword>
<dbReference type="EMBL" id="MKIE01000001">
    <property type="protein sequence ID" value="OHW63357.1"/>
    <property type="molecule type" value="Genomic_DNA"/>
</dbReference>